<feature type="transmembrane region" description="Helical" evidence="1">
    <location>
        <begin position="6"/>
        <end position="23"/>
    </location>
</feature>
<organism evidence="2 3">
    <name type="scientific">Bombilactobacillus apium</name>
    <dbReference type="NCBI Taxonomy" id="2675299"/>
    <lineage>
        <taxon>Bacteria</taxon>
        <taxon>Bacillati</taxon>
        <taxon>Bacillota</taxon>
        <taxon>Bacilli</taxon>
        <taxon>Lactobacillales</taxon>
        <taxon>Lactobacillaceae</taxon>
        <taxon>Bombilactobacillus</taxon>
    </lineage>
</organism>
<accession>A0A850R4Z1</accession>
<gene>
    <name evidence="2" type="ORF">HU830_00315</name>
</gene>
<evidence type="ECO:0000313" key="2">
    <source>
        <dbReference type="EMBL" id="NVY95652.1"/>
    </source>
</evidence>
<proteinExistence type="predicted"/>
<reference evidence="2 3" key="1">
    <citation type="submission" date="2020-06" db="EMBL/GenBank/DDBJ databases">
        <authorList>
            <person name="Kang J."/>
        </authorList>
    </citation>
    <scope>NUCLEOTIDE SEQUENCE [LARGE SCALE GENOMIC DNA]</scope>
    <source>
        <strain evidence="2 3">DCY120</strain>
    </source>
</reference>
<name>A0A850R4Z1_9LACO</name>
<feature type="transmembrane region" description="Helical" evidence="1">
    <location>
        <begin position="71"/>
        <end position="91"/>
    </location>
</feature>
<feature type="transmembrane region" description="Helical" evidence="1">
    <location>
        <begin position="43"/>
        <end position="65"/>
    </location>
</feature>
<evidence type="ECO:0008006" key="4">
    <source>
        <dbReference type="Google" id="ProtNLM"/>
    </source>
</evidence>
<evidence type="ECO:0000313" key="3">
    <source>
        <dbReference type="Proteomes" id="UP000563523"/>
    </source>
</evidence>
<sequence>MLIKLLIALFILILFILGTFLLFNREQPFFIYQPHNLKAIQRLMTITACLLIIVGIIGIIILFIGSLELNLITLVAGSLIVGLFAVFIACWG</sequence>
<keyword evidence="1" id="KW-0812">Transmembrane</keyword>
<evidence type="ECO:0000256" key="1">
    <source>
        <dbReference type="SAM" id="Phobius"/>
    </source>
</evidence>
<dbReference type="AlphaFoldDB" id="A0A850R4Z1"/>
<keyword evidence="1" id="KW-0472">Membrane</keyword>
<comment type="caution">
    <text evidence="2">The sequence shown here is derived from an EMBL/GenBank/DDBJ whole genome shotgun (WGS) entry which is preliminary data.</text>
</comment>
<keyword evidence="1" id="KW-1133">Transmembrane helix</keyword>
<dbReference type="RefSeq" id="WP_176941824.1">
    <property type="nucleotide sequence ID" value="NZ_JABZEC010000001.1"/>
</dbReference>
<dbReference type="Proteomes" id="UP000563523">
    <property type="component" value="Unassembled WGS sequence"/>
</dbReference>
<keyword evidence="3" id="KW-1185">Reference proteome</keyword>
<protein>
    <recommendedName>
        <fullName evidence="4">Integral membrane protein</fullName>
    </recommendedName>
</protein>
<dbReference type="EMBL" id="JABZEC010000001">
    <property type="protein sequence ID" value="NVY95652.1"/>
    <property type="molecule type" value="Genomic_DNA"/>
</dbReference>